<evidence type="ECO:0000313" key="3">
    <source>
        <dbReference type="Proteomes" id="UP001320876"/>
    </source>
</evidence>
<dbReference type="EMBL" id="JAPDDT010000005">
    <property type="protein sequence ID" value="MCW1923793.1"/>
    <property type="molecule type" value="Genomic_DNA"/>
</dbReference>
<organism evidence="2 3">
    <name type="scientific">Luteolibacter arcticus</name>
    <dbReference type="NCBI Taxonomy" id="1581411"/>
    <lineage>
        <taxon>Bacteria</taxon>
        <taxon>Pseudomonadati</taxon>
        <taxon>Verrucomicrobiota</taxon>
        <taxon>Verrucomicrobiia</taxon>
        <taxon>Verrucomicrobiales</taxon>
        <taxon>Verrucomicrobiaceae</taxon>
        <taxon>Luteolibacter</taxon>
    </lineage>
</organism>
<proteinExistence type="predicted"/>
<name>A0ABT3GJU2_9BACT</name>
<protein>
    <submittedName>
        <fullName evidence="2">Uncharacterized protein</fullName>
    </submittedName>
</protein>
<evidence type="ECO:0000313" key="2">
    <source>
        <dbReference type="EMBL" id="MCW1923793.1"/>
    </source>
</evidence>
<feature type="region of interest" description="Disordered" evidence="1">
    <location>
        <begin position="131"/>
        <end position="159"/>
    </location>
</feature>
<dbReference type="Proteomes" id="UP001320876">
    <property type="component" value="Unassembled WGS sequence"/>
</dbReference>
<gene>
    <name evidence="2" type="ORF">OKA05_14595</name>
</gene>
<feature type="compositionally biased region" description="Basic and acidic residues" evidence="1">
    <location>
        <begin position="132"/>
        <end position="159"/>
    </location>
</feature>
<reference evidence="2 3" key="1">
    <citation type="submission" date="2022-10" db="EMBL/GenBank/DDBJ databases">
        <title>Luteolibacter arcticus strain CCTCC AB 2014275, whole genome shotgun sequencing project.</title>
        <authorList>
            <person name="Zhao G."/>
            <person name="Shen L."/>
        </authorList>
    </citation>
    <scope>NUCLEOTIDE SEQUENCE [LARGE SCALE GENOMIC DNA]</scope>
    <source>
        <strain evidence="2 3">CCTCC AB 2014275</strain>
    </source>
</reference>
<evidence type="ECO:0000256" key="1">
    <source>
        <dbReference type="SAM" id="MobiDB-lite"/>
    </source>
</evidence>
<comment type="caution">
    <text evidence="2">The sequence shown here is derived from an EMBL/GenBank/DDBJ whole genome shotgun (WGS) entry which is preliminary data.</text>
</comment>
<accession>A0ABT3GJU2</accession>
<dbReference type="RefSeq" id="WP_264487901.1">
    <property type="nucleotide sequence ID" value="NZ_JAPDDT010000005.1"/>
</dbReference>
<keyword evidence="3" id="KW-1185">Reference proteome</keyword>
<sequence>MYHPQTLVELQTRILKSAKVPTTSAGVNDDNRAAVTEMLEALEAKTPEELWAIQPAVFYERMLDQGRKRGIGAGLKEVETTIKGIKVEKEGDEFHADAEVESVLRRKLYSGVTHFVIEPVEGQLKVVAMTKTKNEPRDIEDGAKPETPKVEPGPGEKPE</sequence>